<dbReference type="SMART" id="SM00561">
    <property type="entry name" value="MBT"/>
    <property type="match status" value="4"/>
</dbReference>
<evidence type="ECO:0000256" key="6">
    <source>
        <dbReference type="ARBA" id="ARBA00022853"/>
    </source>
</evidence>
<dbReference type="SUPFAM" id="SSF63748">
    <property type="entry name" value="Tudor/PWWP/MBT"/>
    <property type="match status" value="4"/>
</dbReference>
<evidence type="ECO:0000256" key="10">
    <source>
        <dbReference type="ARBA" id="ARBA00023242"/>
    </source>
</evidence>
<evidence type="ECO:0000313" key="15">
    <source>
        <dbReference type="EMBL" id="KAK7097313.1"/>
    </source>
</evidence>
<proteinExistence type="predicted"/>
<dbReference type="GO" id="GO:0042393">
    <property type="term" value="F:histone binding"/>
    <property type="evidence" value="ECO:0007669"/>
    <property type="project" value="TreeGrafter"/>
</dbReference>
<feature type="compositionally biased region" description="Low complexity" evidence="13">
    <location>
        <begin position="816"/>
        <end position="852"/>
    </location>
</feature>
<dbReference type="EMBL" id="JBAMIC010000013">
    <property type="protein sequence ID" value="KAK7097313.1"/>
    <property type="molecule type" value="Genomic_DNA"/>
</dbReference>
<feature type="region of interest" description="Disordered" evidence="13">
    <location>
        <begin position="1"/>
        <end position="21"/>
    </location>
</feature>
<evidence type="ECO:0000256" key="2">
    <source>
        <dbReference type="ARBA" id="ARBA00022723"/>
    </source>
</evidence>
<keyword evidence="3" id="KW-0677">Repeat</keyword>
<dbReference type="Pfam" id="PF21319">
    <property type="entry name" value="zf-FCS_1"/>
    <property type="match status" value="1"/>
</dbReference>
<evidence type="ECO:0000256" key="11">
    <source>
        <dbReference type="PROSITE-ProRule" id="PRU00367"/>
    </source>
</evidence>
<dbReference type="PROSITE" id="PS51024">
    <property type="entry name" value="ZF_FCS"/>
    <property type="match status" value="1"/>
</dbReference>
<feature type="compositionally biased region" description="Basic residues" evidence="13">
    <location>
        <begin position="669"/>
        <end position="690"/>
    </location>
</feature>
<feature type="region of interest" description="Disordered" evidence="13">
    <location>
        <begin position="34"/>
        <end position="79"/>
    </location>
</feature>
<feature type="region of interest" description="Disordered" evidence="13">
    <location>
        <begin position="171"/>
        <end position="207"/>
    </location>
</feature>
<keyword evidence="4 11" id="KW-0863">Zinc-finger</keyword>
<dbReference type="PANTHER" id="PTHR12247:SF104">
    <property type="entry name" value="POLYCOMB PROTEIN SFMBT"/>
    <property type="match status" value="1"/>
</dbReference>
<keyword evidence="6" id="KW-0156">Chromatin regulator</keyword>
<dbReference type="CDD" id="cd20098">
    <property type="entry name" value="MBT_dSfmbt-like_rpt2"/>
    <property type="match status" value="1"/>
</dbReference>
<dbReference type="SMART" id="SM00454">
    <property type="entry name" value="SAM"/>
    <property type="match status" value="1"/>
</dbReference>
<feature type="region of interest" description="Disordered" evidence="13">
    <location>
        <begin position="662"/>
        <end position="852"/>
    </location>
</feature>
<keyword evidence="7" id="KW-0805">Transcription regulation</keyword>
<evidence type="ECO:0000256" key="9">
    <source>
        <dbReference type="ARBA" id="ARBA00023163"/>
    </source>
</evidence>
<dbReference type="PANTHER" id="PTHR12247">
    <property type="entry name" value="POLYCOMB GROUP PROTEIN"/>
    <property type="match status" value="1"/>
</dbReference>
<dbReference type="InterPro" id="IPR013761">
    <property type="entry name" value="SAM/pointed_sf"/>
</dbReference>
<feature type="repeat" description="MBT" evidence="12">
    <location>
        <begin position="219"/>
        <end position="323"/>
    </location>
</feature>
<dbReference type="GO" id="GO:0045892">
    <property type="term" value="P:negative regulation of DNA-templated transcription"/>
    <property type="evidence" value="ECO:0007669"/>
    <property type="project" value="TreeGrafter"/>
</dbReference>
<gene>
    <name evidence="15" type="ORF">V1264_004311</name>
</gene>
<comment type="caution">
    <text evidence="15">The sequence shown here is derived from an EMBL/GenBank/DDBJ whole genome shotgun (WGS) entry which is preliminary data.</text>
</comment>
<dbReference type="Gene3D" id="2.30.30.140">
    <property type="match status" value="4"/>
</dbReference>
<dbReference type="GO" id="GO:0006325">
    <property type="term" value="P:chromatin organization"/>
    <property type="evidence" value="ECO:0007669"/>
    <property type="project" value="UniProtKB-KW"/>
</dbReference>
<dbReference type="CDD" id="cd20100">
    <property type="entry name" value="MBT_dSfmbt-like_rpt4"/>
    <property type="match status" value="1"/>
</dbReference>
<evidence type="ECO:0000256" key="8">
    <source>
        <dbReference type="ARBA" id="ARBA00023125"/>
    </source>
</evidence>
<dbReference type="Gene3D" id="3.30.60.160">
    <property type="match status" value="1"/>
</dbReference>
<feature type="compositionally biased region" description="Basic residues" evidence="13">
    <location>
        <begin position="187"/>
        <end position="202"/>
    </location>
</feature>
<evidence type="ECO:0000259" key="14">
    <source>
        <dbReference type="PROSITE" id="PS51024"/>
    </source>
</evidence>
<dbReference type="GO" id="GO:0003677">
    <property type="term" value="F:DNA binding"/>
    <property type="evidence" value="ECO:0007669"/>
    <property type="project" value="UniProtKB-KW"/>
</dbReference>
<keyword evidence="8" id="KW-0238">DNA-binding</keyword>
<dbReference type="GO" id="GO:0008270">
    <property type="term" value="F:zinc ion binding"/>
    <property type="evidence" value="ECO:0007669"/>
    <property type="project" value="UniProtKB-KW"/>
</dbReference>
<dbReference type="Pfam" id="PF02820">
    <property type="entry name" value="MBT"/>
    <property type="match status" value="4"/>
</dbReference>
<dbReference type="GO" id="GO:0005634">
    <property type="term" value="C:nucleus"/>
    <property type="evidence" value="ECO:0007669"/>
    <property type="project" value="UniProtKB-SubCell"/>
</dbReference>
<dbReference type="GO" id="GO:0003682">
    <property type="term" value="F:chromatin binding"/>
    <property type="evidence" value="ECO:0007669"/>
    <property type="project" value="TreeGrafter"/>
</dbReference>
<feature type="domain" description="FCS-type" evidence="14">
    <location>
        <begin position="132"/>
        <end position="167"/>
    </location>
</feature>
<dbReference type="InterPro" id="IPR047358">
    <property type="entry name" value="MBT_dSfmbt_rpt1"/>
</dbReference>
<evidence type="ECO:0000256" key="5">
    <source>
        <dbReference type="ARBA" id="ARBA00022833"/>
    </source>
</evidence>
<evidence type="ECO:0000256" key="13">
    <source>
        <dbReference type="SAM" id="MobiDB-lite"/>
    </source>
</evidence>
<name>A0AAN9B1E2_9CAEN</name>
<keyword evidence="10" id="KW-0539">Nucleus</keyword>
<evidence type="ECO:0000256" key="7">
    <source>
        <dbReference type="ARBA" id="ARBA00023015"/>
    </source>
</evidence>
<keyword evidence="5" id="KW-0862">Zinc</keyword>
<dbReference type="Pfam" id="PF00536">
    <property type="entry name" value="SAM_1"/>
    <property type="match status" value="1"/>
</dbReference>
<evidence type="ECO:0000256" key="12">
    <source>
        <dbReference type="PROSITE-ProRule" id="PRU00459"/>
    </source>
</evidence>
<dbReference type="InterPro" id="IPR001660">
    <property type="entry name" value="SAM"/>
</dbReference>
<keyword evidence="2" id="KW-0479">Metal-binding</keyword>
<keyword evidence="9" id="KW-0804">Transcription</keyword>
<dbReference type="CDD" id="cd20119">
    <property type="entry name" value="MBT_dSfmbt_rpt1"/>
    <property type="match status" value="1"/>
</dbReference>
<evidence type="ECO:0000256" key="3">
    <source>
        <dbReference type="ARBA" id="ARBA00022737"/>
    </source>
</evidence>
<dbReference type="AlphaFoldDB" id="A0AAN9B1E2"/>
<reference evidence="15 16" key="1">
    <citation type="submission" date="2024-02" db="EMBL/GenBank/DDBJ databases">
        <title>Chromosome-scale genome assembly of the rough periwinkle Littorina saxatilis.</title>
        <authorList>
            <person name="De Jode A."/>
            <person name="Faria R."/>
            <person name="Formenti G."/>
            <person name="Sims Y."/>
            <person name="Smith T.P."/>
            <person name="Tracey A."/>
            <person name="Wood J.M.D."/>
            <person name="Zagrodzka Z.B."/>
            <person name="Johannesson K."/>
            <person name="Butlin R.K."/>
            <person name="Leder E.H."/>
        </authorList>
    </citation>
    <scope>NUCLEOTIDE SEQUENCE [LARGE SCALE GENOMIC DNA]</scope>
    <source>
        <strain evidence="15">Snail1</strain>
        <tissue evidence="15">Muscle</tissue>
    </source>
</reference>
<accession>A0AAN9B1E2</accession>
<feature type="repeat" description="MBT" evidence="12">
    <location>
        <begin position="452"/>
        <end position="555"/>
    </location>
</feature>
<feature type="compositionally biased region" description="Polar residues" evidence="13">
    <location>
        <begin position="49"/>
        <end position="66"/>
    </location>
</feature>
<evidence type="ECO:0000256" key="4">
    <source>
        <dbReference type="ARBA" id="ARBA00022771"/>
    </source>
</evidence>
<dbReference type="InterPro" id="IPR004092">
    <property type="entry name" value="Mbt"/>
</dbReference>
<organism evidence="15 16">
    <name type="scientific">Littorina saxatilis</name>
    <dbReference type="NCBI Taxonomy" id="31220"/>
    <lineage>
        <taxon>Eukaryota</taxon>
        <taxon>Metazoa</taxon>
        <taxon>Spiralia</taxon>
        <taxon>Lophotrochozoa</taxon>
        <taxon>Mollusca</taxon>
        <taxon>Gastropoda</taxon>
        <taxon>Caenogastropoda</taxon>
        <taxon>Littorinimorpha</taxon>
        <taxon>Littorinoidea</taxon>
        <taxon>Littorinidae</taxon>
        <taxon>Littorina</taxon>
    </lineage>
</organism>
<dbReference type="Proteomes" id="UP001374579">
    <property type="component" value="Unassembled WGS sequence"/>
</dbReference>
<protein>
    <recommendedName>
        <fullName evidence="14">FCS-type domain-containing protein</fullName>
    </recommendedName>
</protein>
<dbReference type="PROSITE" id="PS51079">
    <property type="entry name" value="MBT"/>
    <property type="match status" value="4"/>
</dbReference>
<evidence type="ECO:0000313" key="16">
    <source>
        <dbReference type="Proteomes" id="UP001374579"/>
    </source>
</evidence>
<sequence>MSWRMRREQPLLSPNQGICGERLGKIHEVQVERKYWSSPGAGGPKSEMESSSDAYQRQESSSFMDNQSEHMYDSSNLGGEDDYMNSLGLYDGYDSYNDSGGTTDDEENFDSNLLPPRYSQTKAAAVQKKNFLNGKDGMATCEQCGSVGVRHAFYSKSKRFCSLSCSRSFATSQREGKPSDGVGRVQVSKKGKPAAGGRKSKSPGHGGLNCGLKQDAKAFDWGGYLVASVAPAAPVSCFGHVPLSDSWDQIGVGMKVEVANTDCDLSYPVYWIASVVKVAGYTALMRYEGFGNDASHDFWVSLVSPDVHPVGWCATIGKPLVPPQSIQTKYSDWKEFLVKRLTGSRTLPGDFHQVFQQCSNNHKLRVGMKLEVVNKMCVSAMRVAIICDIIGGRLRLNYSDSKVVALGLLPNVQGEGDEFWCHMKSPLIHPVGWSQTVGHKLHASQEYRNACLNKIAMQKYNDDDVSPDMIPKGKDMPGDLRYAVGMKLEAIDPLNLSAICVATVMKVLRNGYLMIGIDGSPTLEIGSDWFCYHSTSPCIFPVGFCEINNIDLSPPKGHKGGFKWFDYLKQTKSVAAPVKLFDKEIPKHGYRPGMKLEAVDLMEPRLICVATVTRIVGRLLRIHFDGWENEYDQWVDCQSPDIYPVGWCHVMKYTLEGPPIKENNPVPMMHKKKKTKNQIYKGPRKKRKSKPGLPGNPFPPGYRFLSSSMQDSGDKMTYTPGDKVRPPHMALPPEAVAANLPPLLDPDLPEPRKKIKTEPGTGSPMETSTSISPARSGQPHPADSLPTLSPKGGNVPDAKSASELPQGVKMEAGCDSVPVSSSGGAVASSTDTVNNNTASNANSDRNTNSASDLQLASGVRLNSSSAGDQKSSLTFTPSLQRRAPESWSAQDVCLFLSANDCGACSEAVLRKNMSGRDLLALSAEEEISLAGTKVGPSLRITQLLQQLRSYANGFPSPAVPAPMDTD</sequence>
<feature type="compositionally biased region" description="Polar residues" evidence="13">
    <location>
        <begin position="764"/>
        <end position="775"/>
    </location>
</feature>
<dbReference type="InterPro" id="IPR050548">
    <property type="entry name" value="PcG_chromatin_remod_factors"/>
</dbReference>
<dbReference type="InterPro" id="IPR038603">
    <property type="entry name" value="Znf_FCS_sf"/>
</dbReference>
<feature type="repeat" description="MBT" evidence="12">
    <location>
        <begin position="331"/>
        <end position="444"/>
    </location>
</feature>
<evidence type="ECO:0000256" key="1">
    <source>
        <dbReference type="ARBA" id="ARBA00004123"/>
    </source>
</evidence>
<dbReference type="SUPFAM" id="SSF47769">
    <property type="entry name" value="SAM/Pointed domain"/>
    <property type="match status" value="1"/>
</dbReference>
<comment type="subcellular location">
    <subcellularLocation>
        <location evidence="1">Nucleus</location>
    </subcellularLocation>
</comment>
<dbReference type="Gene3D" id="1.10.150.50">
    <property type="entry name" value="Transcription Factor, Ets-1"/>
    <property type="match status" value="1"/>
</dbReference>
<dbReference type="InterPro" id="IPR012313">
    <property type="entry name" value="Znf_FCS"/>
</dbReference>
<feature type="repeat" description="MBT" evidence="12">
    <location>
        <begin position="562"/>
        <end position="658"/>
    </location>
</feature>
<keyword evidence="16" id="KW-1185">Reference proteome</keyword>